<dbReference type="SUPFAM" id="SSF103473">
    <property type="entry name" value="MFS general substrate transporter"/>
    <property type="match status" value="1"/>
</dbReference>
<dbReference type="OrthoDB" id="5368493at2"/>
<keyword evidence="4" id="KW-0812">Transmembrane</keyword>
<evidence type="ECO:0000313" key="7">
    <source>
        <dbReference type="EMBL" id="AUN32578.1"/>
    </source>
</evidence>
<evidence type="ECO:0000256" key="3">
    <source>
        <dbReference type="ARBA" id="ARBA00022448"/>
    </source>
</evidence>
<evidence type="ECO:0000256" key="1">
    <source>
        <dbReference type="ARBA" id="ARBA00004141"/>
    </source>
</evidence>
<dbReference type="GO" id="GO:0016020">
    <property type="term" value="C:membrane"/>
    <property type="evidence" value="ECO:0007669"/>
    <property type="project" value="UniProtKB-SubCell"/>
</dbReference>
<dbReference type="Gene3D" id="1.20.1250.20">
    <property type="entry name" value="MFS general substrate transporter like domains"/>
    <property type="match status" value="1"/>
</dbReference>
<dbReference type="PANTHER" id="PTHR23511:SF34">
    <property type="entry name" value="SYNAPTIC VESICLE GLYCOPROTEIN 2"/>
    <property type="match status" value="1"/>
</dbReference>
<keyword evidence="6" id="KW-0472">Membrane</keyword>
<dbReference type="RefSeq" id="WP_102114111.1">
    <property type="nucleotide sequence ID" value="NZ_BMGN01000007.1"/>
</dbReference>
<evidence type="ECO:0000256" key="2">
    <source>
        <dbReference type="ARBA" id="ARBA00010992"/>
    </source>
</evidence>
<name>A0A2K9NHL4_9PROT</name>
<gene>
    <name evidence="7" type="ORF">C0V82_19775</name>
</gene>
<dbReference type="PANTHER" id="PTHR23511">
    <property type="entry name" value="SYNAPTIC VESICLE GLYCOPROTEIN 2"/>
    <property type="match status" value="1"/>
</dbReference>
<dbReference type="KEGG" id="ncb:C0V82_19775"/>
<dbReference type="EMBL" id="CP025612">
    <property type="protein sequence ID" value="AUN32578.1"/>
    <property type="molecule type" value="Genomic_DNA"/>
</dbReference>
<sequence>MSDRAINVAQELGDMRLGSFHVRFALLMGAILFIDGYDLFNAAYVAPYVKAQWALSPFQIGLMLSIGLAGLASGALLQGPLADRWGRRRVLLAAVAGLGLASLALWLWAPNFVIFCALRAVLGVCLGMISPLAFVYINEWAPARCANRYATLAFVLPFSLGGIAAGLAGIAIAPTWGWHGLYAIGALALPMALIGYRLLPESVRFLVARGRHEDVAAILSRARPERADAYRQATTFLSGEAVNGKARVADLLGSRYRGVTLTIWVGGALSLFCIHGLTGWLPSIILEQGAPVQAAFAYGSLLMAMQIVGGGLSGWLADRHGQINAMAAGFIGGMVTLLLLIPAIGTNAAWIVVALVGACVFGAQAVMNNFIAMSYETGLRSTAVGVAVGVNRIGGVMGPLLIGVAQQQSGALWITLSMLALAQLCAALIFLSRRHTLQPALTAAPRGV</sequence>
<comment type="subcellular location">
    <subcellularLocation>
        <location evidence="1">Membrane</location>
        <topology evidence="1">Multi-pass membrane protein</topology>
    </subcellularLocation>
</comment>
<evidence type="ECO:0000313" key="8">
    <source>
        <dbReference type="Proteomes" id="UP000234752"/>
    </source>
</evidence>
<organism evidence="7 8">
    <name type="scientific">Niveispirillum cyanobacteriorum</name>
    <dbReference type="NCBI Taxonomy" id="1612173"/>
    <lineage>
        <taxon>Bacteria</taxon>
        <taxon>Pseudomonadati</taxon>
        <taxon>Pseudomonadota</taxon>
        <taxon>Alphaproteobacteria</taxon>
        <taxon>Rhodospirillales</taxon>
        <taxon>Azospirillaceae</taxon>
        <taxon>Niveispirillum</taxon>
    </lineage>
</organism>
<evidence type="ECO:0000256" key="4">
    <source>
        <dbReference type="ARBA" id="ARBA00022692"/>
    </source>
</evidence>
<dbReference type="Proteomes" id="UP000234752">
    <property type="component" value="Chromosome eg_2"/>
</dbReference>
<dbReference type="InterPro" id="IPR036259">
    <property type="entry name" value="MFS_trans_sf"/>
</dbReference>
<dbReference type="Pfam" id="PF07690">
    <property type="entry name" value="MFS_1"/>
    <property type="match status" value="1"/>
</dbReference>
<dbReference type="InterPro" id="IPR020846">
    <property type="entry name" value="MFS_dom"/>
</dbReference>
<keyword evidence="8" id="KW-1185">Reference proteome</keyword>
<reference evidence="7 8" key="1">
    <citation type="submission" date="2017-12" db="EMBL/GenBank/DDBJ databases">
        <title>Genomes of bacteria within cyanobacterial aggregates.</title>
        <authorList>
            <person name="Cai H."/>
        </authorList>
    </citation>
    <scope>NUCLEOTIDE SEQUENCE [LARGE SCALE GENOMIC DNA]</scope>
    <source>
        <strain evidence="7 8">TH16</strain>
    </source>
</reference>
<evidence type="ECO:0000256" key="5">
    <source>
        <dbReference type="ARBA" id="ARBA00022989"/>
    </source>
</evidence>
<evidence type="ECO:0000256" key="6">
    <source>
        <dbReference type="ARBA" id="ARBA00023136"/>
    </source>
</evidence>
<dbReference type="InterPro" id="IPR011701">
    <property type="entry name" value="MFS"/>
</dbReference>
<protein>
    <submittedName>
        <fullName evidence="7">MFS transporter</fullName>
    </submittedName>
</protein>
<keyword evidence="3" id="KW-0813">Transport</keyword>
<proteinExistence type="inferred from homology"/>
<dbReference type="PROSITE" id="PS50850">
    <property type="entry name" value="MFS"/>
    <property type="match status" value="1"/>
</dbReference>
<dbReference type="AlphaFoldDB" id="A0A2K9NHL4"/>
<comment type="similarity">
    <text evidence="2">Belongs to the major facilitator superfamily. Sugar transporter (TC 2.A.1.1) family.</text>
</comment>
<accession>A0A2K9NHL4</accession>
<dbReference type="GO" id="GO:0022857">
    <property type="term" value="F:transmembrane transporter activity"/>
    <property type="evidence" value="ECO:0007669"/>
    <property type="project" value="InterPro"/>
</dbReference>
<keyword evidence="5" id="KW-1133">Transmembrane helix</keyword>